<dbReference type="InterPro" id="IPR036812">
    <property type="entry name" value="NAD(P)_OxRdtase_dom_sf"/>
</dbReference>
<gene>
    <name evidence="1" type="ORF">B0H63DRAFT_443263</name>
</gene>
<dbReference type="Proteomes" id="UP001285441">
    <property type="component" value="Unassembled WGS sequence"/>
</dbReference>
<evidence type="ECO:0008006" key="3">
    <source>
        <dbReference type="Google" id="ProtNLM"/>
    </source>
</evidence>
<proteinExistence type="predicted"/>
<dbReference type="EMBL" id="JAULSW010000001">
    <property type="protein sequence ID" value="KAK3392981.1"/>
    <property type="molecule type" value="Genomic_DNA"/>
</dbReference>
<dbReference type="SUPFAM" id="SSF51430">
    <property type="entry name" value="NAD(P)-linked oxidoreductase"/>
    <property type="match status" value="1"/>
</dbReference>
<reference evidence="1" key="1">
    <citation type="journal article" date="2023" name="Mol. Phylogenet. Evol.">
        <title>Genome-scale phylogeny and comparative genomics of the fungal order Sordariales.</title>
        <authorList>
            <person name="Hensen N."/>
            <person name="Bonometti L."/>
            <person name="Westerberg I."/>
            <person name="Brannstrom I.O."/>
            <person name="Guillou S."/>
            <person name="Cros-Aarteil S."/>
            <person name="Calhoun S."/>
            <person name="Haridas S."/>
            <person name="Kuo A."/>
            <person name="Mondo S."/>
            <person name="Pangilinan J."/>
            <person name="Riley R."/>
            <person name="LaButti K."/>
            <person name="Andreopoulos B."/>
            <person name="Lipzen A."/>
            <person name="Chen C."/>
            <person name="Yan M."/>
            <person name="Daum C."/>
            <person name="Ng V."/>
            <person name="Clum A."/>
            <person name="Steindorff A."/>
            <person name="Ohm R.A."/>
            <person name="Martin F."/>
            <person name="Silar P."/>
            <person name="Natvig D.O."/>
            <person name="Lalanne C."/>
            <person name="Gautier V."/>
            <person name="Ament-Velasquez S.L."/>
            <person name="Kruys A."/>
            <person name="Hutchinson M.I."/>
            <person name="Powell A.J."/>
            <person name="Barry K."/>
            <person name="Miller A.N."/>
            <person name="Grigoriev I.V."/>
            <person name="Debuchy R."/>
            <person name="Gladieux P."/>
            <person name="Hiltunen Thoren M."/>
            <person name="Johannesson H."/>
        </authorList>
    </citation>
    <scope>NUCLEOTIDE SEQUENCE</scope>
    <source>
        <strain evidence="1">CBS 232.78</strain>
    </source>
</reference>
<accession>A0AAE0P441</accession>
<comment type="caution">
    <text evidence="1">The sequence shown here is derived from an EMBL/GenBank/DDBJ whole genome shotgun (WGS) entry which is preliminary data.</text>
</comment>
<dbReference type="AlphaFoldDB" id="A0AAE0P441"/>
<protein>
    <recommendedName>
        <fullName evidence="3">NADP-dependent oxidoreductase domain-containing protein</fullName>
    </recommendedName>
</protein>
<sequence length="279" mass="30629">MTGKGCGAEVLAGWRWLGQLSTGGGRAQVEKINLKRFNWTARTVFKTICLGSDTTDDAGPPQLRPHGKADTACLSTSLVAALFQCLWVFSAFRDAMAQYGTQLLTSKARAQAKRQLGFGTDTRWSKRGDPTISRQLVDTIKTAMGLGFTHFDCADGMFCTYLSQRFLLGLPSRSRAWLALKIYVTTKVRHGVYDIPKALNESLGESEVLMQRQMAKGMGAIITSSSEIHTEEYLRVNSFGLTEHEIVEMDRLGAPAPLARTEKSSLAVSRSCSHTSLPK</sequence>
<evidence type="ECO:0000313" key="1">
    <source>
        <dbReference type="EMBL" id="KAK3392981.1"/>
    </source>
</evidence>
<name>A0AAE0P441_9PEZI</name>
<reference evidence="1" key="2">
    <citation type="submission" date="2023-06" db="EMBL/GenBank/DDBJ databases">
        <authorList>
            <consortium name="Lawrence Berkeley National Laboratory"/>
            <person name="Haridas S."/>
            <person name="Hensen N."/>
            <person name="Bonometti L."/>
            <person name="Westerberg I."/>
            <person name="Brannstrom I.O."/>
            <person name="Guillou S."/>
            <person name="Cros-Aarteil S."/>
            <person name="Calhoun S."/>
            <person name="Kuo A."/>
            <person name="Mondo S."/>
            <person name="Pangilinan J."/>
            <person name="Riley R."/>
            <person name="LaButti K."/>
            <person name="Andreopoulos B."/>
            <person name="Lipzen A."/>
            <person name="Chen C."/>
            <person name="Yanf M."/>
            <person name="Daum C."/>
            <person name="Ng V."/>
            <person name="Clum A."/>
            <person name="Steindorff A."/>
            <person name="Ohm R."/>
            <person name="Martin F."/>
            <person name="Silar P."/>
            <person name="Natvig D."/>
            <person name="Lalanne C."/>
            <person name="Gautier V."/>
            <person name="Ament-velasquez S.L."/>
            <person name="Kruys A."/>
            <person name="Hutchinson M.I."/>
            <person name="Powell A.J."/>
            <person name="Barry K."/>
            <person name="Miller A.N."/>
            <person name="Grigoriev I.V."/>
            <person name="Debuchy R."/>
            <person name="Gladieux P."/>
            <person name="Thoren M.H."/>
            <person name="Johannesson H."/>
        </authorList>
    </citation>
    <scope>NUCLEOTIDE SEQUENCE</scope>
    <source>
        <strain evidence="1">CBS 232.78</strain>
    </source>
</reference>
<evidence type="ECO:0000313" key="2">
    <source>
        <dbReference type="Proteomes" id="UP001285441"/>
    </source>
</evidence>
<organism evidence="1 2">
    <name type="scientific">Podospora didyma</name>
    <dbReference type="NCBI Taxonomy" id="330526"/>
    <lineage>
        <taxon>Eukaryota</taxon>
        <taxon>Fungi</taxon>
        <taxon>Dikarya</taxon>
        <taxon>Ascomycota</taxon>
        <taxon>Pezizomycotina</taxon>
        <taxon>Sordariomycetes</taxon>
        <taxon>Sordariomycetidae</taxon>
        <taxon>Sordariales</taxon>
        <taxon>Podosporaceae</taxon>
        <taxon>Podospora</taxon>
    </lineage>
</organism>
<keyword evidence="2" id="KW-1185">Reference proteome</keyword>
<dbReference type="Gene3D" id="3.20.20.100">
    <property type="entry name" value="NADP-dependent oxidoreductase domain"/>
    <property type="match status" value="1"/>
</dbReference>